<protein>
    <submittedName>
        <fullName evidence="1">Uncharacterized protein</fullName>
    </submittedName>
</protein>
<evidence type="ECO:0000313" key="2">
    <source>
        <dbReference type="Proteomes" id="UP001497623"/>
    </source>
</evidence>
<dbReference type="EMBL" id="CAXKWB010003347">
    <property type="protein sequence ID" value="CAL4069014.1"/>
    <property type="molecule type" value="Genomic_DNA"/>
</dbReference>
<organism evidence="1 2">
    <name type="scientific">Meganyctiphanes norvegica</name>
    <name type="common">Northern krill</name>
    <name type="synonym">Thysanopoda norvegica</name>
    <dbReference type="NCBI Taxonomy" id="48144"/>
    <lineage>
        <taxon>Eukaryota</taxon>
        <taxon>Metazoa</taxon>
        <taxon>Ecdysozoa</taxon>
        <taxon>Arthropoda</taxon>
        <taxon>Crustacea</taxon>
        <taxon>Multicrustacea</taxon>
        <taxon>Malacostraca</taxon>
        <taxon>Eumalacostraca</taxon>
        <taxon>Eucarida</taxon>
        <taxon>Euphausiacea</taxon>
        <taxon>Euphausiidae</taxon>
        <taxon>Meganyctiphanes</taxon>
    </lineage>
</organism>
<sequence>MSVSFTDSTDDPCTNRFIATKLLGGGPIVVRKIYFCCTGDFSYCRCNRQKRRKKESECNQYSVKLEKNLDVFPESGIIAGRKQTQKDWHDYEKEAADKIRSGPGEQGKPYKVEASLEEKRLALWNVNGYDGLASDIISLDRA</sequence>
<dbReference type="Gene3D" id="3.90.550.10">
    <property type="entry name" value="Spore Coat Polysaccharide Biosynthesis Protein SpsA, Chain A"/>
    <property type="match status" value="1"/>
</dbReference>
<reference evidence="1 2" key="1">
    <citation type="submission" date="2024-05" db="EMBL/GenBank/DDBJ databases">
        <authorList>
            <person name="Wallberg A."/>
        </authorList>
    </citation>
    <scope>NUCLEOTIDE SEQUENCE [LARGE SCALE GENOMIC DNA]</scope>
</reference>
<evidence type="ECO:0000313" key="1">
    <source>
        <dbReference type="EMBL" id="CAL4069014.1"/>
    </source>
</evidence>
<name>A0AAV2Q3T7_MEGNR</name>
<accession>A0AAV2Q3T7</accession>
<dbReference type="Proteomes" id="UP001497623">
    <property type="component" value="Unassembled WGS sequence"/>
</dbReference>
<gene>
    <name evidence="1" type="ORF">MNOR_LOCUS7553</name>
</gene>
<feature type="non-terminal residue" evidence="1">
    <location>
        <position position="142"/>
    </location>
</feature>
<dbReference type="AlphaFoldDB" id="A0AAV2Q3T7"/>
<proteinExistence type="predicted"/>
<comment type="caution">
    <text evidence="1">The sequence shown here is derived from an EMBL/GenBank/DDBJ whole genome shotgun (WGS) entry which is preliminary data.</text>
</comment>
<keyword evidence="2" id="KW-1185">Reference proteome</keyword>
<dbReference type="InterPro" id="IPR029044">
    <property type="entry name" value="Nucleotide-diphossugar_trans"/>
</dbReference>